<organism evidence="2 3">
    <name type="scientific">Haemonchus contortus</name>
    <name type="common">Barber pole worm</name>
    <dbReference type="NCBI Taxonomy" id="6289"/>
    <lineage>
        <taxon>Eukaryota</taxon>
        <taxon>Metazoa</taxon>
        <taxon>Ecdysozoa</taxon>
        <taxon>Nematoda</taxon>
        <taxon>Chromadorea</taxon>
        <taxon>Rhabditida</taxon>
        <taxon>Rhabditina</taxon>
        <taxon>Rhabditomorpha</taxon>
        <taxon>Strongyloidea</taxon>
        <taxon>Trichostrongylidae</taxon>
        <taxon>Haemonchus</taxon>
    </lineage>
</organism>
<name>A0A7I4Y301_HAECO</name>
<feature type="compositionally biased region" description="Basic and acidic residues" evidence="1">
    <location>
        <begin position="41"/>
        <end position="62"/>
    </location>
</feature>
<sequence length="129" mass="14653">MLSVCLFGAAASIEVEESSSETKDVSVAAKESKVSTGAPVTEKELPAIVPHGEKDDTNEHLHDRQKRGARRRRIRRLRRQLRKSRCKLKEVEAERNGLKTETQYLKDIQKLQKEELGRASSNAKNTERK</sequence>
<dbReference type="Proteomes" id="UP000025227">
    <property type="component" value="Unplaced"/>
</dbReference>
<evidence type="ECO:0000313" key="2">
    <source>
        <dbReference type="Proteomes" id="UP000025227"/>
    </source>
</evidence>
<keyword evidence="2" id="KW-1185">Reference proteome</keyword>
<proteinExistence type="predicted"/>
<protein>
    <submittedName>
        <fullName evidence="3">BZIP domain-containing protein</fullName>
    </submittedName>
</protein>
<feature type="compositionally biased region" description="Basic residues" evidence="1">
    <location>
        <begin position="63"/>
        <end position="75"/>
    </location>
</feature>
<accession>A0A7I4Y301</accession>
<dbReference type="WBParaSite" id="HCON_00044740-00001">
    <property type="protein sequence ID" value="HCON_00044740-00001"/>
    <property type="gene ID" value="HCON_00044740"/>
</dbReference>
<feature type="region of interest" description="Disordered" evidence="1">
    <location>
        <begin position="15"/>
        <end position="75"/>
    </location>
</feature>
<dbReference type="AlphaFoldDB" id="A0A7I4Y301"/>
<evidence type="ECO:0000313" key="3">
    <source>
        <dbReference type="WBParaSite" id="HCON_00044740-00001"/>
    </source>
</evidence>
<reference evidence="3" key="1">
    <citation type="submission" date="2020-12" db="UniProtKB">
        <authorList>
            <consortium name="WormBaseParasite"/>
        </authorList>
    </citation>
    <scope>IDENTIFICATION</scope>
    <source>
        <strain evidence="3">MHco3</strain>
    </source>
</reference>
<evidence type="ECO:0000256" key="1">
    <source>
        <dbReference type="SAM" id="MobiDB-lite"/>
    </source>
</evidence>